<gene>
    <name evidence="1" type="ORF">PILCRDRAFT_67743</name>
</gene>
<dbReference type="EMBL" id="KN832987">
    <property type="protein sequence ID" value="KIM84445.1"/>
    <property type="molecule type" value="Genomic_DNA"/>
</dbReference>
<accession>A0A0C3FJ46</accession>
<dbReference type="InParanoid" id="A0A0C3FJ46"/>
<evidence type="ECO:0008006" key="3">
    <source>
        <dbReference type="Google" id="ProtNLM"/>
    </source>
</evidence>
<protein>
    <recommendedName>
        <fullName evidence="3">BTB domain-containing protein</fullName>
    </recommendedName>
</protein>
<proteinExistence type="predicted"/>
<dbReference type="Proteomes" id="UP000054166">
    <property type="component" value="Unassembled WGS sequence"/>
</dbReference>
<reference evidence="1 2" key="1">
    <citation type="submission" date="2014-04" db="EMBL/GenBank/DDBJ databases">
        <authorList>
            <consortium name="DOE Joint Genome Institute"/>
            <person name="Kuo A."/>
            <person name="Tarkka M."/>
            <person name="Buscot F."/>
            <person name="Kohler A."/>
            <person name="Nagy L.G."/>
            <person name="Floudas D."/>
            <person name="Copeland A."/>
            <person name="Barry K.W."/>
            <person name="Cichocki N."/>
            <person name="Veneault-Fourrey C."/>
            <person name="LaButti K."/>
            <person name="Lindquist E.A."/>
            <person name="Lipzen A."/>
            <person name="Lundell T."/>
            <person name="Morin E."/>
            <person name="Murat C."/>
            <person name="Sun H."/>
            <person name="Tunlid A."/>
            <person name="Henrissat B."/>
            <person name="Grigoriev I.V."/>
            <person name="Hibbett D.S."/>
            <person name="Martin F."/>
            <person name="Nordberg H.P."/>
            <person name="Cantor M.N."/>
            <person name="Hua S.X."/>
        </authorList>
    </citation>
    <scope>NUCLEOTIDE SEQUENCE [LARGE SCALE GENOMIC DNA]</scope>
    <source>
        <strain evidence="1 2">F 1598</strain>
    </source>
</reference>
<dbReference type="AlphaFoldDB" id="A0A0C3FJ46"/>
<dbReference type="InterPro" id="IPR011333">
    <property type="entry name" value="SKP1/BTB/POZ_sf"/>
</dbReference>
<evidence type="ECO:0000313" key="2">
    <source>
        <dbReference type="Proteomes" id="UP000054166"/>
    </source>
</evidence>
<reference evidence="2" key="2">
    <citation type="submission" date="2015-01" db="EMBL/GenBank/DDBJ databases">
        <title>Evolutionary Origins and Diversification of the Mycorrhizal Mutualists.</title>
        <authorList>
            <consortium name="DOE Joint Genome Institute"/>
            <consortium name="Mycorrhizal Genomics Consortium"/>
            <person name="Kohler A."/>
            <person name="Kuo A."/>
            <person name="Nagy L.G."/>
            <person name="Floudas D."/>
            <person name="Copeland A."/>
            <person name="Barry K.W."/>
            <person name="Cichocki N."/>
            <person name="Veneault-Fourrey C."/>
            <person name="LaButti K."/>
            <person name="Lindquist E.A."/>
            <person name="Lipzen A."/>
            <person name="Lundell T."/>
            <person name="Morin E."/>
            <person name="Murat C."/>
            <person name="Riley R."/>
            <person name="Ohm R."/>
            <person name="Sun H."/>
            <person name="Tunlid A."/>
            <person name="Henrissat B."/>
            <person name="Grigoriev I.V."/>
            <person name="Hibbett D.S."/>
            <person name="Martin F."/>
        </authorList>
    </citation>
    <scope>NUCLEOTIDE SEQUENCE [LARGE SCALE GENOMIC DNA]</scope>
    <source>
        <strain evidence="2">F 1598</strain>
    </source>
</reference>
<feature type="non-terminal residue" evidence="1">
    <location>
        <position position="1"/>
    </location>
</feature>
<name>A0A0C3FJ46_PILCF</name>
<organism evidence="1 2">
    <name type="scientific">Piloderma croceum (strain F 1598)</name>
    <dbReference type="NCBI Taxonomy" id="765440"/>
    <lineage>
        <taxon>Eukaryota</taxon>
        <taxon>Fungi</taxon>
        <taxon>Dikarya</taxon>
        <taxon>Basidiomycota</taxon>
        <taxon>Agaricomycotina</taxon>
        <taxon>Agaricomycetes</taxon>
        <taxon>Agaricomycetidae</taxon>
        <taxon>Atheliales</taxon>
        <taxon>Atheliaceae</taxon>
        <taxon>Piloderma</taxon>
    </lineage>
</organism>
<sequence>VIQRDEEYYCVEIIFSVEGILFKLPRYLFEESSDLFRDMFSLPAPEGASYDGCSDEQPLFLEGVRKADFRRLLKAMKFPASRQKWKLLRNGSSEGPMSWVEWASVLKLSCMWQMTKVQEMAVQTILELQNQAADVRPVEWIERGMEFQVDSWLLTGYQQLIQASAGISVEHEELLGQKTTSKLFRIRDAYLQICRRDPYSSAAIDSATAQIKEAFSEELEAAIWVGD</sequence>
<dbReference type="OrthoDB" id="2593747at2759"/>
<evidence type="ECO:0000313" key="1">
    <source>
        <dbReference type="EMBL" id="KIM84445.1"/>
    </source>
</evidence>
<dbReference type="Gene3D" id="3.30.710.10">
    <property type="entry name" value="Potassium Channel Kv1.1, Chain A"/>
    <property type="match status" value="1"/>
</dbReference>
<dbReference type="HOGENOM" id="CLU_047592_2_2_1"/>
<keyword evidence="2" id="KW-1185">Reference proteome</keyword>